<dbReference type="GO" id="GO:0006508">
    <property type="term" value="P:proteolysis"/>
    <property type="evidence" value="ECO:0007669"/>
    <property type="project" value="InterPro"/>
</dbReference>
<feature type="domain" description="wHTH-Hsp90 Na associated" evidence="4">
    <location>
        <begin position="1077"/>
        <end position="1122"/>
    </location>
</feature>
<protein>
    <submittedName>
        <fullName evidence="5">Uncharacterized protein</fullName>
    </submittedName>
</protein>
<comment type="caution">
    <text evidence="5">The sequence shown here is derived from an EMBL/GenBank/DDBJ whole genome shotgun (WGS) entry which is preliminary data.</text>
</comment>
<accession>A0A6V8KRZ2</accession>
<feature type="domain" description="iHD-CE" evidence="3">
    <location>
        <begin position="302"/>
        <end position="633"/>
    </location>
</feature>
<evidence type="ECO:0000256" key="1">
    <source>
        <dbReference type="SAM" id="MobiDB-lite"/>
    </source>
</evidence>
<feature type="domain" description="wHTH-Hsp90 Na associated" evidence="4">
    <location>
        <begin position="1331"/>
        <end position="1386"/>
    </location>
</feature>
<dbReference type="Gene3D" id="3.30.565.10">
    <property type="entry name" value="Histidine kinase-like ATPase, C-terminal domain"/>
    <property type="match status" value="1"/>
</dbReference>
<dbReference type="SUPFAM" id="SSF55874">
    <property type="entry name" value="ATPase domain of HSP90 chaperone/DNA topoisomerase II/histidine kinase"/>
    <property type="match status" value="1"/>
</dbReference>
<dbReference type="PANTHER" id="PTHR22576:SF37">
    <property type="entry name" value="MUCOSA-ASSOCIATED LYMPHOID TISSUE LYMPHOMA TRANSLOCATION PROTEIN 1"/>
    <property type="match status" value="1"/>
</dbReference>
<keyword evidence="6" id="KW-1185">Reference proteome</keyword>
<evidence type="ECO:0000259" key="2">
    <source>
        <dbReference type="Pfam" id="PF00656"/>
    </source>
</evidence>
<dbReference type="Pfam" id="PF00656">
    <property type="entry name" value="Peptidase_C14"/>
    <property type="match status" value="1"/>
</dbReference>
<dbReference type="Pfam" id="PF24410">
    <property type="entry name" value="wHTH-HSP90_Na-assoc"/>
    <property type="match status" value="6"/>
</dbReference>
<dbReference type="InterPro" id="IPR056507">
    <property type="entry name" value="wHTH-HSP90_Na-assoc"/>
</dbReference>
<dbReference type="InterPro" id="IPR029030">
    <property type="entry name" value="Caspase-like_dom_sf"/>
</dbReference>
<feature type="region of interest" description="Disordered" evidence="1">
    <location>
        <begin position="1529"/>
        <end position="1557"/>
    </location>
</feature>
<dbReference type="GO" id="GO:0004197">
    <property type="term" value="F:cysteine-type endopeptidase activity"/>
    <property type="evidence" value="ECO:0007669"/>
    <property type="project" value="InterPro"/>
</dbReference>
<proteinExistence type="predicted"/>
<reference evidence="5 6" key="1">
    <citation type="submission" date="2020-03" db="EMBL/GenBank/DDBJ databases">
        <title>Whole genome shotgun sequence of Phytohabitans houttuyneae NBRC 108639.</title>
        <authorList>
            <person name="Komaki H."/>
            <person name="Tamura T."/>
        </authorList>
    </citation>
    <scope>NUCLEOTIDE SEQUENCE [LARGE SCALE GENOMIC DNA]</scope>
    <source>
        <strain evidence="5 6">NBRC 108639</strain>
    </source>
</reference>
<sequence length="1580" mass="173001">MAFRALLIGISEYSDSRIRPLPFVAGDVRRMAATLSARGYEIAHQDAGQRYSMSTVKADVRDFLHSAAPGDSLLILLSGHGLNHQGTDYLVPSDVDLRWSPWTDHCVSLDSWSEDIDRTRAGSVLFLVDACREGLVDSNVDVTSRIWWSQGRISVHSHPNAAFLFGCGPGQVSRFFSDESETYSAFARAVQLVLEEAPAPLTLAQFRRMVQHRCASLAAANGASTQDVSLKGRHVRDSFVVLPATDVQRMGEHRWVQLARSHRAWQHVEPSPARDILREDITALVAEYATDLAVWSEEVAQAVQVHAPDVVEEGVDPDDLWRSTLGWSWMEEQFVDRTVERTKLLLFLLGDLPLSAPEAALLVAMPFIHHLFHRLAMQAALVETGELPESPVNDIVPASSAAAASLRLYQERLGRLDRRMDVLHQAGQHAVEGHIRSWVRHRWLLRRGDIYDPASFAMAMTLSEPPVRRQPTAETLSLERVAAFLAYLRADPGFLALEDQARIPGGETVLAPGTDQEQPLRQRLVLYMLAVAQAMAIDIIRLPEVVVEHVGTNDGISLAELRQAVHEAVWDRLGSSRILRASCPHPALELGLRGHVDRVNELLAEVHRAANTEAAMAPLQALPVKVSADYVLPSPAKISYAQRSAGIRFRLADERIQELLMGKQLYGDPDLAIRELYQNALDACRYREARLTYLHRTHQPVPSWRGRIRFTQGEEDGRPYIDCEDNGVGMGIRELEAVFAEAGTRFSDLPEFLEEQAEWAALDDPVTLYPNSRFGIGVLSYFMLADEITLETCRMGRDGRPGERLRVSIAGPGTLFRIQPLGPGQEPGTRVRLHLRQGVAAPSCVQFLQRELVVAEFRTEATYGSERCEWDPDTLSPSAETTAERSGRYRGPVVPVPGGNLWWCNEGQLLSDGLALDHSFTGAVVNLRRDRAPILSVNRTKVISYDDALIGQDMLAAVPALINSQTLVLTRAWLAGFGRSRPLVADAILAAALEKGGFDWEIGGQRIDLALAGCHLGDGDLVQTMTTEDGIVRTFLDCGSSKEDVEDWRVTALLAAGLCPGMTKVDQSWLDVTVGRPSDLRLLEVASTGRDGYVPLGAVIQCAQDLGASVADVRARLQELGYRGAWPEPDPEVPDSFDLTIMATALGSVGRWLSYGEPVRVPHLLDAASWTRRSVAEVGQRLAELGYELDIDPAAVTVTSADPTDRIVVSRDLDGRSPWLSGREPVPALHIHRAAERLELPSEEVAARLRPLGYQVPDGLVSVDDDVWAALAELPVDEAHTYLTDELHPAQLLHLAQSTGRAVADLHAALVRHGYRPGFEAGDLTADSFDPVDVTISQEIVVDSAGQLRRWLDLTAPVKAAHIATTAADNALTNAQVAARLTTLGYTLSGYADVIGAGAPRHEDLVLASQHCDGRQPWIPTNEPVSVIHLLTAARRAGFRVADAADQLSRMGYPVPFAPDRITATAVEPDDEYLISAKVRDRTMLDPHIPLTLADMIHAAWGTHREIADVTGRLAELGYLVPTDLSPVGKGHPGPATARSCAPTSAPGPAGSTRGSWCRGCTCSRPPITWVLHRKRSTSA</sequence>
<evidence type="ECO:0000259" key="3">
    <source>
        <dbReference type="Pfam" id="PF24401"/>
    </source>
</evidence>
<dbReference type="Proteomes" id="UP000482800">
    <property type="component" value="Unassembled WGS sequence"/>
</dbReference>
<dbReference type="InterPro" id="IPR056506">
    <property type="entry name" value="iHD-CE"/>
</dbReference>
<evidence type="ECO:0000259" key="4">
    <source>
        <dbReference type="Pfam" id="PF24410"/>
    </source>
</evidence>
<evidence type="ECO:0000313" key="5">
    <source>
        <dbReference type="EMBL" id="GFJ85408.1"/>
    </source>
</evidence>
<dbReference type="SUPFAM" id="SSF52129">
    <property type="entry name" value="Caspase-like"/>
    <property type="match status" value="1"/>
</dbReference>
<dbReference type="InterPro" id="IPR011600">
    <property type="entry name" value="Pept_C14_caspase"/>
</dbReference>
<dbReference type="Pfam" id="PF24401">
    <property type="entry name" value="iHD-CE"/>
    <property type="match status" value="1"/>
</dbReference>
<feature type="domain" description="wHTH-Hsp90 Na associated" evidence="4">
    <location>
        <begin position="1133"/>
        <end position="1187"/>
    </location>
</feature>
<organism evidence="5 6">
    <name type="scientific">Phytohabitans houttuyneae</name>
    <dbReference type="NCBI Taxonomy" id="1076126"/>
    <lineage>
        <taxon>Bacteria</taxon>
        <taxon>Bacillati</taxon>
        <taxon>Actinomycetota</taxon>
        <taxon>Actinomycetes</taxon>
        <taxon>Micromonosporales</taxon>
        <taxon>Micromonosporaceae</taxon>
    </lineage>
</organism>
<evidence type="ECO:0000313" key="6">
    <source>
        <dbReference type="Proteomes" id="UP000482800"/>
    </source>
</evidence>
<dbReference type="PANTHER" id="PTHR22576">
    <property type="entry name" value="MUCOSA ASSOCIATED LYMPHOID TISSUE LYMPHOMA TRANSLOCATION PROTEIN 1/PARACASPASE"/>
    <property type="match status" value="1"/>
</dbReference>
<feature type="domain" description="wHTH-Hsp90 Na associated" evidence="4">
    <location>
        <begin position="1467"/>
        <end position="1519"/>
    </location>
</feature>
<dbReference type="Gene3D" id="3.40.50.1460">
    <property type="match status" value="1"/>
</dbReference>
<feature type="domain" description="Peptidase C14 caspase" evidence="2">
    <location>
        <begin position="4"/>
        <end position="214"/>
    </location>
</feature>
<feature type="domain" description="wHTH-Hsp90 Na associated" evidence="4">
    <location>
        <begin position="1400"/>
        <end position="1453"/>
    </location>
</feature>
<feature type="domain" description="wHTH-Hsp90 Na associated" evidence="4">
    <location>
        <begin position="1201"/>
        <end position="1254"/>
    </location>
</feature>
<dbReference type="InterPro" id="IPR052039">
    <property type="entry name" value="Caspase-related_regulators"/>
</dbReference>
<dbReference type="InterPro" id="IPR036890">
    <property type="entry name" value="HATPase_C_sf"/>
</dbReference>
<dbReference type="EMBL" id="BLPF01000004">
    <property type="protein sequence ID" value="GFJ85408.1"/>
    <property type="molecule type" value="Genomic_DNA"/>
</dbReference>
<reference evidence="5 6" key="2">
    <citation type="submission" date="2020-03" db="EMBL/GenBank/DDBJ databases">
        <authorList>
            <person name="Ichikawa N."/>
            <person name="Kimura A."/>
            <person name="Kitahashi Y."/>
            <person name="Uohara A."/>
        </authorList>
    </citation>
    <scope>NUCLEOTIDE SEQUENCE [LARGE SCALE GENOMIC DNA]</scope>
    <source>
        <strain evidence="5 6">NBRC 108639</strain>
    </source>
</reference>
<name>A0A6V8KRZ2_9ACTN</name>
<gene>
    <name evidence="5" type="ORF">Phou_095880</name>
</gene>